<organism evidence="1 2">
    <name type="scientific">Dreissena polymorpha</name>
    <name type="common">Zebra mussel</name>
    <name type="synonym">Mytilus polymorpha</name>
    <dbReference type="NCBI Taxonomy" id="45954"/>
    <lineage>
        <taxon>Eukaryota</taxon>
        <taxon>Metazoa</taxon>
        <taxon>Spiralia</taxon>
        <taxon>Lophotrochozoa</taxon>
        <taxon>Mollusca</taxon>
        <taxon>Bivalvia</taxon>
        <taxon>Autobranchia</taxon>
        <taxon>Heteroconchia</taxon>
        <taxon>Euheterodonta</taxon>
        <taxon>Imparidentia</taxon>
        <taxon>Neoheterodontei</taxon>
        <taxon>Myida</taxon>
        <taxon>Dreissenoidea</taxon>
        <taxon>Dreissenidae</taxon>
        <taxon>Dreissena</taxon>
    </lineage>
</organism>
<dbReference type="AlphaFoldDB" id="A0A9D4KED1"/>
<keyword evidence="2" id="KW-1185">Reference proteome</keyword>
<name>A0A9D4KED1_DREPO</name>
<reference evidence="1" key="1">
    <citation type="journal article" date="2019" name="bioRxiv">
        <title>The Genome of the Zebra Mussel, Dreissena polymorpha: A Resource for Invasive Species Research.</title>
        <authorList>
            <person name="McCartney M.A."/>
            <person name="Auch B."/>
            <person name="Kono T."/>
            <person name="Mallez S."/>
            <person name="Zhang Y."/>
            <person name="Obille A."/>
            <person name="Becker A."/>
            <person name="Abrahante J.E."/>
            <person name="Garbe J."/>
            <person name="Badalamenti J.P."/>
            <person name="Herman A."/>
            <person name="Mangelson H."/>
            <person name="Liachko I."/>
            <person name="Sullivan S."/>
            <person name="Sone E.D."/>
            <person name="Koren S."/>
            <person name="Silverstein K.A.T."/>
            <person name="Beckman K.B."/>
            <person name="Gohl D.M."/>
        </authorList>
    </citation>
    <scope>NUCLEOTIDE SEQUENCE</scope>
    <source>
        <strain evidence="1">Duluth1</strain>
        <tissue evidence="1">Whole animal</tissue>
    </source>
</reference>
<evidence type="ECO:0000313" key="2">
    <source>
        <dbReference type="Proteomes" id="UP000828390"/>
    </source>
</evidence>
<evidence type="ECO:0000313" key="1">
    <source>
        <dbReference type="EMBL" id="KAH3838086.1"/>
    </source>
</evidence>
<proteinExistence type="predicted"/>
<sequence>MPLGYVPRVLASPLEILSKTGGSKVSKLGITSVTGDGVSMWKRKPVRMSLILYRSPNASATNVSCLRVG</sequence>
<gene>
    <name evidence="1" type="ORF">DPMN_111492</name>
</gene>
<dbReference type="Proteomes" id="UP000828390">
    <property type="component" value="Unassembled WGS sequence"/>
</dbReference>
<reference evidence="1" key="2">
    <citation type="submission" date="2020-11" db="EMBL/GenBank/DDBJ databases">
        <authorList>
            <person name="McCartney M.A."/>
            <person name="Auch B."/>
            <person name="Kono T."/>
            <person name="Mallez S."/>
            <person name="Becker A."/>
            <person name="Gohl D.M."/>
            <person name="Silverstein K.A.T."/>
            <person name="Koren S."/>
            <person name="Bechman K.B."/>
            <person name="Herman A."/>
            <person name="Abrahante J.E."/>
            <person name="Garbe J."/>
        </authorList>
    </citation>
    <scope>NUCLEOTIDE SEQUENCE</scope>
    <source>
        <strain evidence="1">Duluth1</strain>
        <tissue evidence="1">Whole animal</tissue>
    </source>
</reference>
<protein>
    <submittedName>
        <fullName evidence="1">Uncharacterized protein</fullName>
    </submittedName>
</protein>
<accession>A0A9D4KED1</accession>
<dbReference type="EMBL" id="JAIWYP010000004">
    <property type="protein sequence ID" value="KAH3838086.1"/>
    <property type="molecule type" value="Genomic_DNA"/>
</dbReference>
<comment type="caution">
    <text evidence="1">The sequence shown here is derived from an EMBL/GenBank/DDBJ whole genome shotgun (WGS) entry which is preliminary data.</text>
</comment>